<organism evidence="12 13">
    <name type="scientific">Corticimicrobacter populi</name>
    <dbReference type="NCBI Taxonomy" id="2175229"/>
    <lineage>
        <taxon>Bacteria</taxon>
        <taxon>Pseudomonadati</taxon>
        <taxon>Pseudomonadota</taxon>
        <taxon>Betaproteobacteria</taxon>
        <taxon>Burkholderiales</taxon>
        <taxon>Alcaligenaceae</taxon>
        <taxon>Corticimicrobacter</taxon>
    </lineage>
</organism>
<reference evidence="13" key="1">
    <citation type="submission" date="2018-05" db="EMBL/GenBank/DDBJ databases">
        <authorList>
            <person name="Li Y."/>
        </authorList>
    </citation>
    <scope>NUCLEOTIDE SEQUENCE [LARGE SCALE GENOMIC DNA]</scope>
    <source>
        <strain evidence="13">3d-2-2</strain>
    </source>
</reference>
<comment type="subcellular location">
    <subcellularLocation>
        <location evidence="10">Cell membrane</location>
        <topology evidence="10">Single-pass membrane protein</topology>
    </subcellularLocation>
    <subcellularLocation>
        <location evidence="1">Membrane</location>
        <topology evidence="1">Single-pass membrane protein</topology>
    </subcellularLocation>
</comment>
<feature type="compositionally biased region" description="Low complexity" evidence="11">
    <location>
        <begin position="111"/>
        <end position="170"/>
    </location>
</feature>
<comment type="function">
    <text evidence="10">Part of the twin-arginine translocation (Tat) system that transports large folded proteins containing a characteristic twin-arginine motif in their signal peptide across membranes. Together with TatC, TatB is part of a receptor directly interacting with Tat signal peptides. TatB may form an oligomeric binding site that transiently accommodates folded Tat precursor proteins before their translocation.</text>
</comment>
<evidence type="ECO:0000256" key="11">
    <source>
        <dbReference type="SAM" id="MobiDB-lite"/>
    </source>
</evidence>
<dbReference type="Proteomes" id="UP000245212">
    <property type="component" value="Unassembled WGS sequence"/>
</dbReference>
<comment type="subunit">
    <text evidence="10">The Tat system comprises two distinct complexes: a TatABC complex, containing multiple copies of TatA, TatB and TatC subunits, and a separate TatA complex, containing only TatA subunits. Substrates initially bind to the TatABC complex, which probably triggers association of the separate TatA complex to form the active translocon.</text>
</comment>
<evidence type="ECO:0000256" key="1">
    <source>
        <dbReference type="ARBA" id="ARBA00004167"/>
    </source>
</evidence>
<dbReference type="RefSeq" id="WP_109062372.1">
    <property type="nucleotide sequence ID" value="NZ_QETA01000005.1"/>
</dbReference>
<dbReference type="AlphaFoldDB" id="A0A2V1JYE8"/>
<protein>
    <recommendedName>
        <fullName evidence="10">Sec-independent protein translocase protein TatB</fullName>
    </recommendedName>
</protein>
<evidence type="ECO:0000256" key="8">
    <source>
        <dbReference type="ARBA" id="ARBA00023010"/>
    </source>
</evidence>
<evidence type="ECO:0000256" key="9">
    <source>
        <dbReference type="ARBA" id="ARBA00023136"/>
    </source>
</evidence>
<keyword evidence="7 10" id="KW-1133">Transmembrane helix</keyword>
<evidence type="ECO:0000256" key="6">
    <source>
        <dbReference type="ARBA" id="ARBA00022927"/>
    </source>
</evidence>
<name>A0A2V1JYE8_9BURK</name>
<dbReference type="Pfam" id="PF02416">
    <property type="entry name" value="TatA_B_E"/>
    <property type="match status" value="1"/>
</dbReference>
<accession>A0A2V1JYE8</accession>
<dbReference type="PANTHER" id="PTHR33162">
    <property type="entry name" value="SEC-INDEPENDENT PROTEIN TRANSLOCASE PROTEIN TATA, CHLOROPLASTIC"/>
    <property type="match status" value="1"/>
</dbReference>
<keyword evidence="8 10" id="KW-0811">Translocation</keyword>
<dbReference type="GO" id="GO:0043953">
    <property type="term" value="P:protein transport by the Tat complex"/>
    <property type="evidence" value="ECO:0007669"/>
    <property type="project" value="UniProtKB-UniRule"/>
</dbReference>
<dbReference type="EMBL" id="QETA01000005">
    <property type="protein sequence ID" value="PWF22132.1"/>
    <property type="molecule type" value="Genomic_DNA"/>
</dbReference>
<comment type="similarity">
    <text evidence="10">Belongs to the TatB family.</text>
</comment>
<evidence type="ECO:0000256" key="3">
    <source>
        <dbReference type="ARBA" id="ARBA00022475"/>
    </source>
</evidence>
<keyword evidence="6 10" id="KW-0653">Protein transport</keyword>
<dbReference type="NCBIfam" id="TIGR01410">
    <property type="entry name" value="tatB"/>
    <property type="match status" value="1"/>
</dbReference>
<evidence type="ECO:0000313" key="12">
    <source>
        <dbReference type="EMBL" id="PWF22132.1"/>
    </source>
</evidence>
<evidence type="ECO:0000313" key="13">
    <source>
        <dbReference type="Proteomes" id="UP000245212"/>
    </source>
</evidence>
<comment type="caution">
    <text evidence="12">The sequence shown here is derived from an EMBL/GenBank/DDBJ whole genome shotgun (WGS) entry which is preliminary data.</text>
</comment>
<dbReference type="PANTHER" id="PTHR33162:SF1">
    <property type="entry name" value="SEC-INDEPENDENT PROTEIN TRANSLOCASE PROTEIN TATA, CHLOROPLASTIC"/>
    <property type="match status" value="1"/>
</dbReference>
<evidence type="ECO:0000256" key="2">
    <source>
        <dbReference type="ARBA" id="ARBA00022448"/>
    </source>
</evidence>
<proteinExistence type="inferred from homology"/>
<gene>
    <name evidence="10 12" type="primary">tatB</name>
    <name evidence="12" type="ORF">DD235_12165</name>
</gene>
<evidence type="ECO:0000256" key="4">
    <source>
        <dbReference type="ARBA" id="ARBA00022519"/>
    </source>
</evidence>
<keyword evidence="5 10" id="KW-0812">Transmembrane</keyword>
<dbReference type="GO" id="GO:0008320">
    <property type="term" value="F:protein transmembrane transporter activity"/>
    <property type="evidence" value="ECO:0007669"/>
    <property type="project" value="UniProtKB-UniRule"/>
</dbReference>
<dbReference type="InterPro" id="IPR003369">
    <property type="entry name" value="TatA/B/E"/>
</dbReference>
<dbReference type="Gene3D" id="1.20.5.3310">
    <property type="match status" value="1"/>
</dbReference>
<dbReference type="HAMAP" id="MF_00237">
    <property type="entry name" value="TatB"/>
    <property type="match status" value="1"/>
</dbReference>
<keyword evidence="2 10" id="KW-0813">Transport</keyword>
<evidence type="ECO:0000256" key="7">
    <source>
        <dbReference type="ARBA" id="ARBA00022989"/>
    </source>
</evidence>
<dbReference type="InterPro" id="IPR018448">
    <property type="entry name" value="TatB"/>
</dbReference>
<keyword evidence="13" id="KW-1185">Reference proteome</keyword>
<keyword evidence="3 10" id="KW-1003">Cell membrane</keyword>
<dbReference type="GO" id="GO:0033281">
    <property type="term" value="C:TAT protein transport complex"/>
    <property type="evidence" value="ECO:0007669"/>
    <property type="project" value="UniProtKB-UniRule"/>
</dbReference>
<keyword evidence="4" id="KW-0997">Cell inner membrane</keyword>
<sequence>MFDISFTELMVIGIIALIVIGPEKLPKVARTIGHLLGRAQRYVNDVKTDIRKEIELDDLKKFKQDMESAASDVRGSIDNVSKSIADPVNQMAREFHEIEQKTTASLNQASTAPANTPTGTAEPAATTTAAPQHGVAQATEAVPATEPAASAAATPPAPADTHASSPAAPAQDTTRQP</sequence>
<dbReference type="PRINTS" id="PR01506">
    <property type="entry name" value="TATBPROTEIN"/>
</dbReference>
<evidence type="ECO:0000256" key="5">
    <source>
        <dbReference type="ARBA" id="ARBA00022692"/>
    </source>
</evidence>
<feature type="region of interest" description="Disordered" evidence="11">
    <location>
        <begin position="107"/>
        <end position="177"/>
    </location>
</feature>
<evidence type="ECO:0000256" key="10">
    <source>
        <dbReference type="HAMAP-Rule" id="MF_00237"/>
    </source>
</evidence>
<keyword evidence="9 10" id="KW-0472">Membrane</keyword>